<evidence type="ECO:0000256" key="1">
    <source>
        <dbReference type="SAM" id="MobiDB-lite"/>
    </source>
</evidence>
<dbReference type="Proteomes" id="UP000301309">
    <property type="component" value="Unassembled WGS sequence"/>
</dbReference>
<keyword evidence="3" id="KW-1185">Reference proteome</keyword>
<name>A0A4D4L4Q6_STRVO</name>
<dbReference type="RefSeq" id="WP_162001822.1">
    <property type="nucleotide sequence ID" value="NZ_BAAASO010000015.1"/>
</dbReference>
<dbReference type="AlphaFoldDB" id="A0A4D4L4Q6"/>
<feature type="region of interest" description="Disordered" evidence="1">
    <location>
        <begin position="1"/>
        <end position="33"/>
    </location>
</feature>
<organism evidence="2 3">
    <name type="scientific">Streptomyces violaceusniger</name>
    <dbReference type="NCBI Taxonomy" id="68280"/>
    <lineage>
        <taxon>Bacteria</taxon>
        <taxon>Bacillati</taxon>
        <taxon>Actinomycetota</taxon>
        <taxon>Actinomycetes</taxon>
        <taxon>Kitasatosporales</taxon>
        <taxon>Streptomycetaceae</taxon>
        <taxon>Streptomyces</taxon>
        <taxon>Streptomyces violaceusniger group</taxon>
    </lineage>
</organism>
<evidence type="ECO:0000313" key="2">
    <source>
        <dbReference type="EMBL" id="GDY53019.1"/>
    </source>
</evidence>
<sequence length="139" mass="14876">MVARSARTEAAPTARRPLEPQPLQPGAPRGDPLQEDLAIDAVLGRETLGGGVREVVHRRPLVVGAAPRLQQRGAEPLAPRLAARPDPAFDTVKYRGAVESAVRHARLGEGRRVQIPVVPGMEECGKSSDMRCPPASEAR</sequence>
<proteinExistence type="predicted"/>
<accession>A0A4D4L4Q6</accession>
<dbReference type="EMBL" id="BJHW01000001">
    <property type="protein sequence ID" value="GDY53019.1"/>
    <property type="molecule type" value="Genomic_DNA"/>
</dbReference>
<comment type="caution">
    <text evidence="2">The sequence shown here is derived from an EMBL/GenBank/DDBJ whole genome shotgun (WGS) entry which is preliminary data.</text>
</comment>
<feature type="compositionally biased region" description="Low complexity" evidence="1">
    <location>
        <begin position="1"/>
        <end position="15"/>
    </location>
</feature>
<protein>
    <submittedName>
        <fullName evidence="2">Uncharacterized protein</fullName>
    </submittedName>
</protein>
<gene>
    <name evidence="2" type="ORF">SVIO_036420</name>
</gene>
<evidence type="ECO:0000313" key="3">
    <source>
        <dbReference type="Proteomes" id="UP000301309"/>
    </source>
</evidence>
<reference evidence="2 3" key="1">
    <citation type="journal article" date="2020" name="Int. J. Syst. Evol. Microbiol.">
        <title>Reclassification of Streptomyces castelarensis and Streptomyces sporoclivatus as later heterotypic synonyms of Streptomyces antimycoticus.</title>
        <authorList>
            <person name="Komaki H."/>
            <person name="Tamura T."/>
        </authorList>
    </citation>
    <scope>NUCLEOTIDE SEQUENCE [LARGE SCALE GENOMIC DNA]</scope>
    <source>
        <strain evidence="2 3">NBRC 13459</strain>
    </source>
</reference>